<keyword evidence="2" id="KW-0418">Kinase</keyword>
<dbReference type="KEGG" id="aez:C3E78_15305"/>
<dbReference type="GO" id="GO:0016301">
    <property type="term" value="F:kinase activity"/>
    <property type="evidence" value="ECO:0007669"/>
    <property type="project" value="UniProtKB-KW"/>
</dbReference>
<dbReference type="Pfam" id="PF13185">
    <property type="entry name" value="GAF_2"/>
    <property type="match status" value="1"/>
</dbReference>
<dbReference type="GO" id="GO:0003723">
    <property type="term" value="F:RNA binding"/>
    <property type="evidence" value="ECO:0007669"/>
    <property type="project" value="InterPro"/>
</dbReference>
<dbReference type="Gene3D" id="3.30.450.40">
    <property type="match status" value="1"/>
</dbReference>
<evidence type="ECO:0000313" key="6">
    <source>
        <dbReference type="Proteomes" id="UP000244384"/>
    </source>
</evidence>
<keyword evidence="3" id="KW-0805">Transcription regulation</keyword>
<evidence type="ECO:0000256" key="4">
    <source>
        <dbReference type="ARBA" id="ARBA00023163"/>
    </source>
</evidence>
<dbReference type="SMART" id="SM01012">
    <property type="entry name" value="ANTAR"/>
    <property type="match status" value="1"/>
</dbReference>
<reference evidence="6" key="1">
    <citation type="submission" date="2018-01" db="EMBL/GenBank/DDBJ databases">
        <authorList>
            <person name="Li J."/>
        </authorList>
    </citation>
    <scope>NUCLEOTIDE SEQUENCE [LARGE SCALE GENOMIC DNA]</scope>
    <source>
        <strain evidence="6">592</strain>
    </source>
</reference>
<dbReference type="SUPFAM" id="SSF52172">
    <property type="entry name" value="CheY-like"/>
    <property type="match status" value="1"/>
</dbReference>
<dbReference type="PIRSF" id="PIRSF036625">
    <property type="entry name" value="GAF_ANTAR"/>
    <property type="match status" value="1"/>
</dbReference>
<evidence type="ECO:0000256" key="3">
    <source>
        <dbReference type="ARBA" id="ARBA00023015"/>
    </source>
</evidence>
<dbReference type="PROSITE" id="PS50921">
    <property type="entry name" value="ANTAR"/>
    <property type="match status" value="1"/>
</dbReference>
<protein>
    <submittedName>
        <fullName evidence="5">Uncharacterized protein</fullName>
    </submittedName>
</protein>
<keyword evidence="4" id="KW-0804">Transcription</keyword>
<dbReference type="InterPro" id="IPR011006">
    <property type="entry name" value="CheY-like_superfamily"/>
</dbReference>
<keyword evidence="1" id="KW-0808">Transferase</keyword>
<organism evidence="5 6">
    <name type="scientific">Aeromicrobium chenweiae</name>
    <dbReference type="NCBI Taxonomy" id="2079793"/>
    <lineage>
        <taxon>Bacteria</taxon>
        <taxon>Bacillati</taxon>
        <taxon>Actinomycetota</taxon>
        <taxon>Actinomycetes</taxon>
        <taxon>Propionibacteriales</taxon>
        <taxon>Nocardioidaceae</taxon>
        <taxon>Aeromicrobium</taxon>
    </lineage>
</organism>
<proteinExistence type="predicted"/>
<dbReference type="EMBL" id="CP026952">
    <property type="protein sequence ID" value="AWB93467.1"/>
    <property type="molecule type" value="Genomic_DNA"/>
</dbReference>
<dbReference type="Pfam" id="PF03861">
    <property type="entry name" value="ANTAR"/>
    <property type="match status" value="1"/>
</dbReference>
<dbReference type="InterPro" id="IPR003018">
    <property type="entry name" value="GAF"/>
</dbReference>
<accession>A0A5F2EXX0</accession>
<name>A0A2S0WQ62_9ACTN</name>
<dbReference type="InterPro" id="IPR036388">
    <property type="entry name" value="WH-like_DNA-bd_sf"/>
</dbReference>
<dbReference type="AlphaFoldDB" id="A0A2S0WQ62"/>
<gene>
    <name evidence="5" type="ORF">C3E78_15305</name>
</gene>
<dbReference type="InterPro" id="IPR029016">
    <property type="entry name" value="GAF-like_dom_sf"/>
</dbReference>
<evidence type="ECO:0000256" key="1">
    <source>
        <dbReference type="ARBA" id="ARBA00022679"/>
    </source>
</evidence>
<dbReference type="Proteomes" id="UP000244384">
    <property type="component" value="Chromosome"/>
</dbReference>
<dbReference type="RefSeq" id="WP_108579855.1">
    <property type="nucleotide sequence ID" value="NZ_CP026952.1"/>
</dbReference>
<dbReference type="Gene3D" id="1.10.10.10">
    <property type="entry name" value="Winged helix-like DNA-binding domain superfamily/Winged helix DNA-binding domain"/>
    <property type="match status" value="1"/>
</dbReference>
<sequence>MRTQQPEASAFVQSVADVVDFVAGTFDTAHVGITLRRGDGFETVGPTTEVVRGADSLQRLLREGPWAKAELSPGFILSNDIARDVRWPEWGPRAAAMGLERVVSSELDAGGAILGSLNVYRAGGRPFTPDDVETGQLLASHAAIALRYTQHIERLTSALESRATIGQAQGVLMGRHSMVAEQALSMLQRRSHVLGVPLVEAARALLQEHGVGAGDSRLNPGT</sequence>
<dbReference type="InterPro" id="IPR012074">
    <property type="entry name" value="GAF_ANTAR"/>
</dbReference>
<evidence type="ECO:0000256" key="2">
    <source>
        <dbReference type="ARBA" id="ARBA00022777"/>
    </source>
</evidence>
<dbReference type="InterPro" id="IPR005561">
    <property type="entry name" value="ANTAR"/>
</dbReference>
<accession>A0A2S0WQ62</accession>
<dbReference type="OrthoDB" id="7466251at2"/>
<evidence type="ECO:0000313" key="5">
    <source>
        <dbReference type="EMBL" id="AWB93467.1"/>
    </source>
</evidence>
<dbReference type="SUPFAM" id="SSF55781">
    <property type="entry name" value="GAF domain-like"/>
    <property type="match status" value="1"/>
</dbReference>
<keyword evidence="6" id="KW-1185">Reference proteome</keyword>